<feature type="region of interest" description="Disordered" evidence="1">
    <location>
        <begin position="1"/>
        <end position="42"/>
    </location>
</feature>
<sequence length="423" mass="45389">MSATSPPLGNGEDSPRSVRSVSSESSDSGCSSASSSSSSRSIPEWGEVPLTLSATDDEVIRVDSTEFLGLRGTSQTSSLLSWPEGVVNSSVELSNLSLQRGAISVSSGQKLVLRNCVMGDCRVSVGDGARLVVEGCKWKSGLRPAVHLCWSSTAESVATSPRVEVKDCDFSDMHVAVSLELEAFPTEGDLCSTADIPACAKLSHCRFTDIRGAAIVVAVHIRSSPLAVEQTDISNKPTNYHFNLGTLMAADESSLTFDKCSARFEISFGGSKLLRPFSFSSWPLPAGEYSTPRRGSSVRGAQQVKARVSEDGSRLDIVCPPADSSGRRKKANRRSSSTQISVWMETLGCSDENPHSLSRGTIMSAFRKRSLLVHPDKRGMSPGISSSADSSSPEDFITLVEARDGLLQCVESRRETVKRNRRL</sequence>
<accession>C5LAE9</accession>
<dbReference type="Proteomes" id="UP000007800">
    <property type="component" value="Unassembled WGS sequence"/>
</dbReference>
<evidence type="ECO:0000313" key="2">
    <source>
        <dbReference type="EMBL" id="EER06405.1"/>
    </source>
</evidence>
<keyword evidence="3" id="KW-1185">Reference proteome</keyword>
<dbReference type="OrthoDB" id="10454122at2759"/>
<gene>
    <name evidence="2" type="ORF">Pmar_PMAR006216</name>
</gene>
<feature type="compositionally biased region" description="Low complexity" evidence="1">
    <location>
        <begin position="17"/>
        <end position="41"/>
    </location>
</feature>
<name>C5LAE9_PERM5</name>
<organism evidence="3">
    <name type="scientific">Perkinsus marinus (strain ATCC 50983 / TXsc)</name>
    <dbReference type="NCBI Taxonomy" id="423536"/>
    <lineage>
        <taxon>Eukaryota</taxon>
        <taxon>Sar</taxon>
        <taxon>Alveolata</taxon>
        <taxon>Perkinsozoa</taxon>
        <taxon>Perkinsea</taxon>
        <taxon>Perkinsida</taxon>
        <taxon>Perkinsidae</taxon>
        <taxon>Perkinsus</taxon>
    </lineage>
</organism>
<proteinExistence type="predicted"/>
<feature type="region of interest" description="Disordered" evidence="1">
    <location>
        <begin position="290"/>
        <end position="337"/>
    </location>
</feature>
<evidence type="ECO:0000256" key="1">
    <source>
        <dbReference type="SAM" id="MobiDB-lite"/>
    </source>
</evidence>
<dbReference type="RefSeq" id="XP_002774589.1">
    <property type="nucleotide sequence ID" value="XM_002774543.1"/>
</dbReference>
<dbReference type="GeneID" id="9065519"/>
<protein>
    <submittedName>
        <fullName evidence="2">Uncharacterized protein</fullName>
    </submittedName>
</protein>
<reference evidence="2 3" key="1">
    <citation type="submission" date="2008-07" db="EMBL/GenBank/DDBJ databases">
        <authorList>
            <person name="El-Sayed N."/>
            <person name="Caler E."/>
            <person name="Inman J."/>
            <person name="Amedeo P."/>
            <person name="Hass B."/>
            <person name="Wortman J."/>
        </authorList>
    </citation>
    <scope>NUCLEOTIDE SEQUENCE [LARGE SCALE GENOMIC DNA]</scope>
    <source>
        <strain evidence="3">ATCC 50983 / TXsc</strain>
    </source>
</reference>
<dbReference type="AlphaFoldDB" id="C5LAE9"/>
<dbReference type="InParanoid" id="C5LAE9"/>
<dbReference type="EMBL" id="GG680729">
    <property type="protein sequence ID" value="EER06405.1"/>
    <property type="molecule type" value="Genomic_DNA"/>
</dbReference>
<evidence type="ECO:0000313" key="3">
    <source>
        <dbReference type="Proteomes" id="UP000007800"/>
    </source>
</evidence>